<comment type="similarity">
    <text evidence="1">Belongs to the SUFU family.</text>
</comment>
<feature type="domain" description="Suppressor of fused C-terminal" evidence="4">
    <location>
        <begin position="228"/>
        <end position="459"/>
    </location>
</feature>
<dbReference type="AlphaFoldDB" id="A0A6A4W2G0"/>
<proteinExistence type="inferred from homology"/>
<dbReference type="OrthoDB" id="10038834at2759"/>
<keyword evidence="1" id="KW-0539">Nucleus</keyword>
<evidence type="ECO:0000256" key="2">
    <source>
        <dbReference type="SAM" id="MobiDB-lite"/>
    </source>
</evidence>
<dbReference type="SUPFAM" id="SSF103359">
    <property type="entry name" value="Suppressor of Fused, N-terminal domain"/>
    <property type="match status" value="1"/>
</dbReference>
<dbReference type="InterPro" id="IPR038489">
    <property type="entry name" value="SUFU_C_sf"/>
</dbReference>
<feature type="region of interest" description="Disordered" evidence="2">
    <location>
        <begin position="325"/>
        <end position="349"/>
    </location>
</feature>
<dbReference type="GO" id="GO:0005737">
    <property type="term" value="C:cytoplasm"/>
    <property type="evidence" value="ECO:0007669"/>
    <property type="project" value="UniProtKB-SubCell"/>
</dbReference>
<comment type="subcellular location">
    <subcellularLocation>
        <location evidence="1">Cytoplasm</location>
    </subcellularLocation>
    <subcellularLocation>
        <location evidence="1">Nucleus</location>
    </subcellularLocation>
</comment>
<keyword evidence="6" id="KW-1185">Reference proteome</keyword>
<evidence type="ECO:0000259" key="4">
    <source>
        <dbReference type="Pfam" id="PF12470"/>
    </source>
</evidence>
<sequence>MEACIPPGLCALYKACSRLYPDQLNPLQITAVRKYWLGGPDPLDYISMYRHDGGTDEAVTPHWHYVSFGLSDLHGDGRLHEPSGPDTPSGLGLELTFRLRREPTETTPPTWPAAMMQALAKYVLQSGNLLVSGDHVSYHVPLDGGESRLQHILLASDPDLGQVTTPFGPVQFVQIVGITPEELEAVQHWNGSGMVDIMKRCRGAGGPLLVTDMRRGESVFELEPAVREEVECGIDVEGSNLSGVSAWLSWARRQPADPADPAGTAAAAEDDAAADQEDAPREVSEKQRRQIRDTLQRGLLQVNSGAGRSGSAAGAGAQPLEAMYRRASDGSSSSGDATDTPDIPPSDRLDKLESLHLTFNLESGLMLPLALRGRLKHGRHFTFKSMAGDCAVTLVSPSVQGSVCTEAQPYVARGRWLQVRLAPALVDRMLCDLNVLSDPDQVVLPHTFSWEDENLAVTIVSDPV</sequence>
<dbReference type="PANTHER" id="PTHR10928:SF2">
    <property type="entry name" value="SUPPRESSOR OF FUSED HOMOLOG"/>
    <property type="match status" value="1"/>
</dbReference>
<feature type="compositionally biased region" description="Basic and acidic residues" evidence="2">
    <location>
        <begin position="278"/>
        <end position="288"/>
    </location>
</feature>
<feature type="compositionally biased region" description="Acidic residues" evidence="2">
    <location>
        <begin position="268"/>
        <end position="277"/>
    </location>
</feature>
<dbReference type="Pfam" id="PF12470">
    <property type="entry name" value="SUFU_C"/>
    <property type="match status" value="1"/>
</dbReference>
<evidence type="ECO:0000256" key="1">
    <source>
        <dbReference type="PIRNR" id="PIRNR011844"/>
    </source>
</evidence>
<dbReference type="Gene3D" id="3.30.1360.230">
    <property type="entry name" value="Sufu, C-terminal domain"/>
    <property type="match status" value="1"/>
</dbReference>
<reference evidence="5 6" key="1">
    <citation type="submission" date="2019-07" db="EMBL/GenBank/DDBJ databases">
        <title>Draft genome assembly of a fouling barnacle, Amphibalanus amphitrite (Darwin, 1854): The first reference genome for Thecostraca.</title>
        <authorList>
            <person name="Kim W."/>
        </authorList>
    </citation>
    <scope>NUCLEOTIDE SEQUENCE [LARGE SCALE GENOMIC DNA]</scope>
    <source>
        <strain evidence="5">SNU_AA5</strain>
        <tissue evidence="5">Soma without cirri and trophi</tissue>
    </source>
</reference>
<keyword evidence="1" id="KW-0963">Cytoplasm</keyword>
<evidence type="ECO:0000313" key="5">
    <source>
        <dbReference type="EMBL" id="KAF0300615.1"/>
    </source>
</evidence>
<protein>
    <recommendedName>
        <fullName evidence="1">Suppressor of fused homolog</fullName>
    </recommendedName>
</protein>
<comment type="caution">
    <text evidence="5">The sequence shown here is derived from an EMBL/GenBank/DDBJ whole genome shotgun (WGS) entry which is preliminary data.</text>
</comment>
<organism evidence="5 6">
    <name type="scientific">Amphibalanus amphitrite</name>
    <name type="common">Striped barnacle</name>
    <name type="synonym">Balanus amphitrite</name>
    <dbReference type="NCBI Taxonomy" id="1232801"/>
    <lineage>
        <taxon>Eukaryota</taxon>
        <taxon>Metazoa</taxon>
        <taxon>Ecdysozoa</taxon>
        <taxon>Arthropoda</taxon>
        <taxon>Crustacea</taxon>
        <taxon>Multicrustacea</taxon>
        <taxon>Cirripedia</taxon>
        <taxon>Thoracica</taxon>
        <taxon>Thoracicalcarea</taxon>
        <taxon>Balanomorpha</taxon>
        <taxon>Balanoidea</taxon>
        <taxon>Balanidae</taxon>
        <taxon>Amphibalaninae</taxon>
        <taxon>Amphibalanus</taxon>
    </lineage>
</organism>
<dbReference type="PANTHER" id="PTHR10928">
    <property type="entry name" value="SUPPRESSOR OF FUSED"/>
    <property type="match status" value="1"/>
</dbReference>
<evidence type="ECO:0000259" key="3">
    <source>
        <dbReference type="Pfam" id="PF05076"/>
    </source>
</evidence>
<feature type="region of interest" description="Disordered" evidence="2">
    <location>
        <begin position="253"/>
        <end position="288"/>
    </location>
</feature>
<dbReference type="InterPro" id="IPR016591">
    <property type="entry name" value="Suppressor_of_fused_euk"/>
</dbReference>
<dbReference type="InterPro" id="IPR024314">
    <property type="entry name" value="SUFU_C"/>
</dbReference>
<dbReference type="EMBL" id="VIIS01001249">
    <property type="protein sequence ID" value="KAF0300615.1"/>
    <property type="molecule type" value="Genomic_DNA"/>
</dbReference>
<evidence type="ECO:0000313" key="6">
    <source>
        <dbReference type="Proteomes" id="UP000440578"/>
    </source>
</evidence>
<feature type="compositionally biased region" description="Low complexity" evidence="2">
    <location>
        <begin position="329"/>
        <end position="340"/>
    </location>
</feature>
<dbReference type="InterPro" id="IPR020941">
    <property type="entry name" value="SUFU-like_domain"/>
</dbReference>
<dbReference type="GO" id="GO:0005634">
    <property type="term" value="C:nucleus"/>
    <property type="evidence" value="ECO:0007669"/>
    <property type="project" value="UniProtKB-SubCell"/>
</dbReference>
<gene>
    <name evidence="5" type="primary">Sufu</name>
    <name evidence="5" type="ORF">FJT64_026903</name>
</gene>
<dbReference type="Proteomes" id="UP000440578">
    <property type="component" value="Unassembled WGS sequence"/>
</dbReference>
<dbReference type="InterPro" id="IPR037181">
    <property type="entry name" value="SUFU_N"/>
</dbReference>
<dbReference type="Pfam" id="PF05076">
    <property type="entry name" value="SUFU"/>
    <property type="match status" value="1"/>
</dbReference>
<feature type="compositionally biased region" description="Low complexity" evidence="2">
    <location>
        <begin position="256"/>
        <end position="267"/>
    </location>
</feature>
<accession>A0A6A4W2G0</accession>
<dbReference type="InterPro" id="IPR007768">
    <property type="entry name" value="Suppressor_of_fused"/>
</dbReference>
<name>A0A6A4W2G0_AMPAM</name>
<dbReference type="PIRSF" id="PIRSF011844">
    <property type="entry name" value="Suppressor_of_fused_protein"/>
    <property type="match status" value="1"/>
</dbReference>
<feature type="domain" description="Suppressor of fused-like" evidence="3">
    <location>
        <begin position="39"/>
        <end position="215"/>
    </location>
</feature>